<dbReference type="InterPro" id="IPR001487">
    <property type="entry name" value="Bromodomain"/>
</dbReference>
<feature type="compositionally biased region" description="Low complexity" evidence="4">
    <location>
        <begin position="777"/>
        <end position="800"/>
    </location>
</feature>
<feature type="region of interest" description="Disordered" evidence="4">
    <location>
        <begin position="320"/>
        <end position="352"/>
    </location>
</feature>
<dbReference type="Pfam" id="PF00439">
    <property type="entry name" value="Bromodomain"/>
    <property type="match status" value="2"/>
</dbReference>
<keyword evidence="1" id="KW-0677">Repeat</keyword>
<dbReference type="EMBL" id="JABSTR010000008">
    <property type="protein sequence ID" value="KAH9377173.1"/>
    <property type="molecule type" value="Genomic_DNA"/>
</dbReference>
<dbReference type="InterPro" id="IPR043508">
    <property type="entry name" value="Bromo_Brdt_I"/>
</dbReference>
<feature type="domain" description="Bromo" evidence="5">
    <location>
        <begin position="370"/>
        <end position="442"/>
    </location>
</feature>
<evidence type="ECO:0000259" key="6">
    <source>
        <dbReference type="PROSITE" id="PS51525"/>
    </source>
</evidence>
<reference evidence="7 8" key="1">
    <citation type="journal article" date="2020" name="Cell">
        <title>Large-Scale Comparative Analyses of Tick Genomes Elucidate Their Genetic Diversity and Vector Capacities.</title>
        <authorList>
            <consortium name="Tick Genome and Microbiome Consortium (TIGMIC)"/>
            <person name="Jia N."/>
            <person name="Wang J."/>
            <person name="Shi W."/>
            <person name="Du L."/>
            <person name="Sun Y."/>
            <person name="Zhan W."/>
            <person name="Jiang J.F."/>
            <person name="Wang Q."/>
            <person name="Zhang B."/>
            <person name="Ji P."/>
            <person name="Bell-Sakyi L."/>
            <person name="Cui X.M."/>
            <person name="Yuan T.T."/>
            <person name="Jiang B.G."/>
            <person name="Yang W.F."/>
            <person name="Lam T.T."/>
            <person name="Chang Q.C."/>
            <person name="Ding S.J."/>
            <person name="Wang X.J."/>
            <person name="Zhu J.G."/>
            <person name="Ruan X.D."/>
            <person name="Zhao L."/>
            <person name="Wei J.T."/>
            <person name="Ye R.Z."/>
            <person name="Que T.C."/>
            <person name="Du C.H."/>
            <person name="Zhou Y.H."/>
            <person name="Cheng J.X."/>
            <person name="Dai P.F."/>
            <person name="Guo W.B."/>
            <person name="Han X.H."/>
            <person name="Huang E.J."/>
            <person name="Li L.F."/>
            <person name="Wei W."/>
            <person name="Gao Y.C."/>
            <person name="Liu J.Z."/>
            <person name="Shao H.Z."/>
            <person name="Wang X."/>
            <person name="Wang C.C."/>
            <person name="Yang T.C."/>
            <person name="Huo Q.B."/>
            <person name="Li W."/>
            <person name="Chen H.Y."/>
            <person name="Chen S.E."/>
            <person name="Zhou L.G."/>
            <person name="Ni X.B."/>
            <person name="Tian J.H."/>
            <person name="Sheng Y."/>
            <person name="Liu T."/>
            <person name="Pan Y.S."/>
            <person name="Xia L.Y."/>
            <person name="Li J."/>
            <person name="Zhao F."/>
            <person name="Cao W.C."/>
        </authorList>
    </citation>
    <scope>NUCLEOTIDE SEQUENCE [LARGE SCALE GENOMIC DNA]</scope>
    <source>
        <strain evidence="7">HaeL-2018</strain>
    </source>
</reference>
<dbReference type="GO" id="GO:0005634">
    <property type="term" value="C:nucleus"/>
    <property type="evidence" value="ECO:0007669"/>
    <property type="project" value="TreeGrafter"/>
</dbReference>
<dbReference type="GO" id="GO:0006355">
    <property type="term" value="P:regulation of DNA-templated transcription"/>
    <property type="evidence" value="ECO:0007669"/>
    <property type="project" value="TreeGrafter"/>
</dbReference>
<feature type="compositionally biased region" description="Low complexity" evidence="4">
    <location>
        <begin position="170"/>
        <end position="186"/>
    </location>
</feature>
<dbReference type="InterPro" id="IPR018359">
    <property type="entry name" value="Bromodomain_CS"/>
</dbReference>
<dbReference type="PROSITE" id="PS50014">
    <property type="entry name" value="BROMODOMAIN_2"/>
    <property type="match status" value="2"/>
</dbReference>
<feature type="compositionally biased region" description="Polar residues" evidence="4">
    <location>
        <begin position="861"/>
        <end position="870"/>
    </location>
</feature>
<dbReference type="PANTHER" id="PTHR22880:SF225">
    <property type="entry name" value="BROMODOMAIN-CONTAINING PROTEIN BET-1-RELATED"/>
    <property type="match status" value="1"/>
</dbReference>
<evidence type="ECO:0000313" key="7">
    <source>
        <dbReference type="EMBL" id="KAH9377173.1"/>
    </source>
</evidence>
<dbReference type="PRINTS" id="PR00503">
    <property type="entry name" value="BROMODOMAIN"/>
</dbReference>
<dbReference type="CDD" id="cd05497">
    <property type="entry name" value="Bromo_Brdt_I_like"/>
    <property type="match status" value="1"/>
</dbReference>
<sequence length="870" mass="93543">MSTAEPNGPRGGGDEEEFLDPINGVVQPPYIPPASRPQRTTNQLQHLLNVVMKSLWKHNLAWPFRHPVDAVKLNLPDYHQIIRRPMDLGTINKRLENCYYSSAEECIEDFNTMFKNCYAYNNPGEDIVSMAQTLERIFNTKVSEMPKPEVDVPVPPPRTRKDKRKKGKTSKPTAAAATAAATAKPTVPNRGDANGPSTGQNATSPAKSSQPPGESLQANTPAALTGTSQTQQSSGFAQQGAVASTAAASLGGNPAAPSVSTPAAPAPADTNAGPSLVQMASSEPTASKVRGGVKRKADATTVPLEPVSSFGIAAGFLDPRSSKMSTRSESGRPIKKPSKDLPYAPQHCSKPKGKLSEQMKYCSSILRELISNEYAWPFHRPVDAELLGLHDYHDIIKHPMDLGTVKQKMDSREYGSTEAFASDVRLIFTNCFRYNPPDHEVVAMARQLHSVFEMRYAKMPEEPQSSKSQPVLPADHGDSKSSWTSGSSSVGSSSDSEDWGEERQRQLQDLRDQLRRITEQITGLAADSHKMNRKKRKKMAKRKNTWGSSAAASDLADPKQPKTPASTSKAATAVSHAPSATLTGPLKKSNAKTGNPVATGADSEPFAGGAKSSQGKRSHGKSAKQSKSLPAFDSEDEDNVKPMSYDEKRQLSLDINKLPGDKLARVVHIIQSREPALKDTSPEEIEIDFETLRTSTLRELESYVSSCLHKKPRKPYSSKHKNSDGKSKEEQVRERKEELEKRLQAVSGRLGTAHKKPVNKSAENAHGNTTGSPSRLSSSSSSSSDNENSSSSSASSSSDSSDSESDKPAAEKKDARKAPTLEQEGLPGPSSSGSMPVLAPMAPWQQQPTAAVGPTPAAGASSNTAAPPPP</sequence>
<feature type="compositionally biased region" description="Basic and acidic residues" evidence="4">
    <location>
        <begin position="721"/>
        <end position="743"/>
    </location>
</feature>
<dbReference type="GO" id="GO:0006338">
    <property type="term" value="P:chromatin remodeling"/>
    <property type="evidence" value="ECO:0007669"/>
    <property type="project" value="TreeGrafter"/>
</dbReference>
<evidence type="ECO:0000256" key="4">
    <source>
        <dbReference type="SAM" id="MobiDB-lite"/>
    </source>
</evidence>
<feature type="compositionally biased region" description="Basic residues" evidence="4">
    <location>
        <begin position="531"/>
        <end position="544"/>
    </location>
</feature>
<feature type="compositionally biased region" description="Basic residues" evidence="4">
    <location>
        <begin position="708"/>
        <end position="720"/>
    </location>
</feature>
<feature type="compositionally biased region" description="Low complexity" evidence="4">
    <location>
        <begin position="480"/>
        <end position="494"/>
    </location>
</feature>
<feature type="compositionally biased region" description="Polar residues" evidence="4">
    <location>
        <begin position="766"/>
        <end position="776"/>
    </location>
</feature>
<dbReference type="InterPro" id="IPR050935">
    <property type="entry name" value="Bromo_chromatin_reader"/>
</dbReference>
<dbReference type="OMA" id="MAHGGMM"/>
<evidence type="ECO:0000259" key="5">
    <source>
        <dbReference type="PROSITE" id="PS50014"/>
    </source>
</evidence>
<dbReference type="FunFam" id="1.20.920.10:FF:000002">
    <property type="entry name" value="Bromodomain-containing protein 4"/>
    <property type="match status" value="1"/>
</dbReference>
<dbReference type="Gene3D" id="1.20.1270.220">
    <property type="match status" value="1"/>
</dbReference>
<dbReference type="Proteomes" id="UP000821853">
    <property type="component" value="Unassembled WGS sequence"/>
</dbReference>
<feature type="region of interest" description="Disordered" evidence="4">
    <location>
        <begin position="706"/>
        <end position="870"/>
    </location>
</feature>
<feature type="compositionally biased region" description="Polar residues" evidence="4">
    <location>
        <begin position="195"/>
        <end position="236"/>
    </location>
</feature>
<feature type="region of interest" description="Disordered" evidence="4">
    <location>
        <begin position="146"/>
        <end position="298"/>
    </location>
</feature>
<dbReference type="PROSITE" id="PS00633">
    <property type="entry name" value="BROMODOMAIN_1"/>
    <property type="match status" value="2"/>
</dbReference>
<feature type="region of interest" description="Disordered" evidence="4">
    <location>
        <begin position="460"/>
        <end position="506"/>
    </location>
</feature>
<dbReference type="PANTHER" id="PTHR22880">
    <property type="entry name" value="FALZ-RELATED BROMODOMAIN-CONTAINING PROTEINS"/>
    <property type="match status" value="1"/>
</dbReference>
<feature type="compositionally biased region" description="Low complexity" evidence="4">
    <location>
        <begin position="562"/>
        <end position="573"/>
    </location>
</feature>
<dbReference type="CDD" id="cd05498">
    <property type="entry name" value="Bromo_Brdt_II_like"/>
    <property type="match status" value="1"/>
</dbReference>
<dbReference type="InterPro" id="IPR036427">
    <property type="entry name" value="Bromodomain-like_sf"/>
</dbReference>
<feature type="domain" description="NET" evidence="6">
    <location>
        <begin position="633"/>
        <end position="715"/>
    </location>
</feature>
<comment type="caution">
    <text evidence="7">The sequence shown here is derived from an EMBL/GenBank/DDBJ whole genome shotgun (WGS) entry which is preliminary data.</text>
</comment>
<evidence type="ECO:0000256" key="2">
    <source>
        <dbReference type="ARBA" id="ARBA00023117"/>
    </source>
</evidence>
<dbReference type="InterPro" id="IPR043509">
    <property type="entry name" value="Bromo_Brdt_II"/>
</dbReference>
<feature type="compositionally biased region" description="Basic residues" evidence="4">
    <location>
        <begin position="158"/>
        <end position="169"/>
    </location>
</feature>
<feature type="region of interest" description="Disordered" evidence="4">
    <location>
        <begin position="521"/>
        <end position="646"/>
    </location>
</feature>
<gene>
    <name evidence="7" type="ORF">HPB48_017913</name>
</gene>
<dbReference type="PROSITE" id="PS51525">
    <property type="entry name" value="NET"/>
    <property type="match status" value="1"/>
</dbReference>
<dbReference type="SUPFAM" id="SSF47370">
    <property type="entry name" value="Bromodomain"/>
    <property type="match status" value="2"/>
</dbReference>
<dbReference type="Pfam" id="PF17035">
    <property type="entry name" value="BET"/>
    <property type="match status" value="1"/>
</dbReference>
<accession>A0A9J6GNI6</accession>
<dbReference type="Gene3D" id="1.20.920.10">
    <property type="entry name" value="Bromodomain-like"/>
    <property type="match status" value="2"/>
</dbReference>
<feature type="compositionally biased region" description="Basic and acidic residues" evidence="4">
    <location>
        <begin position="804"/>
        <end position="819"/>
    </location>
</feature>
<name>A0A9J6GNI6_HAELO</name>
<dbReference type="GO" id="GO:0000785">
    <property type="term" value="C:chromatin"/>
    <property type="evidence" value="ECO:0007669"/>
    <property type="project" value="TreeGrafter"/>
</dbReference>
<evidence type="ECO:0000256" key="3">
    <source>
        <dbReference type="PROSITE-ProRule" id="PRU00035"/>
    </source>
</evidence>
<dbReference type="FunFam" id="1.20.920.10:FF:000003">
    <property type="entry name" value="Bromodomain-containing protein 2"/>
    <property type="match status" value="1"/>
</dbReference>
<evidence type="ECO:0000256" key="1">
    <source>
        <dbReference type="ARBA" id="ARBA00022737"/>
    </source>
</evidence>
<dbReference type="InterPro" id="IPR038336">
    <property type="entry name" value="NET_sf"/>
</dbReference>
<feature type="domain" description="Bromo" evidence="5">
    <location>
        <begin position="56"/>
        <end position="128"/>
    </location>
</feature>
<dbReference type="VEuPathDB" id="VectorBase:HLOH_053737"/>
<feature type="compositionally biased region" description="Low complexity" evidence="4">
    <location>
        <begin position="237"/>
        <end position="274"/>
    </location>
</feature>
<evidence type="ECO:0000313" key="8">
    <source>
        <dbReference type="Proteomes" id="UP000821853"/>
    </source>
</evidence>
<feature type="compositionally biased region" description="Low complexity" evidence="4">
    <location>
        <begin position="845"/>
        <end position="860"/>
    </location>
</feature>
<feature type="compositionally biased region" description="Basic residues" evidence="4">
    <location>
        <begin position="614"/>
        <end position="624"/>
    </location>
</feature>
<proteinExistence type="predicted"/>
<organism evidence="7 8">
    <name type="scientific">Haemaphysalis longicornis</name>
    <name type="common">Bush tick</name>
    <dbReference type="NCBI Taxonomy" id="44386"/>
    <lineage>
        <taxon>Eukaryota</taxon>
        <taxon>Metazoa</taxon>
        <taxon>Ecdysozoa</taxon>
        <taxon>Arthropoda</taxon>
        <taxon>Chelicerata</taxon>
        <taxon>Arachnida</taxon>
        <taxon>Acari</taxon>
        <taxon>Parasitiformes</taxon>
        <taxon>Ixodida</taxon>
        <taxon>Ixodoidea</taxon>
        <taxon>Ixodidae</taxon>
        <taxon>Haemaphysalinae</taxon>
        <taxon>Haemaphysalis</taxon>
    </lineage>
</organism>
<keyword evidence="8" id="KW-1185">Reference proteome</keyword>
<protein>
    <submittedName>
        <fullName evidence="7">Uncharacterized protein</fullName>
    </submittedName>
</protein>
<dbReference type="FunFam" id="1.20.1270.220:FF:000001">
    <property type="entry name" value="bromodomain-containing protein 2 isoform X1"/>
    <property type="match status" value="1"/>
</dbReference>
<keyword evidence="2 3" id="KW-0103">Bromodomain</keyword>
<dbReference type="SMART" id="SM00297">
    <property type="entry name" value="BROMO"/>
    <property type="match status" value="2"/>
</dbReference>
<dbReference type="AlphaFoldDB" id="A0A9J6GNI6"/>
<dbReference type="InterPro" id="IPR027353">
    <property type="entry name" value="NET_dom"/>
</dbReference>
<dbReference type="OrthoDB" id="21449at2759"/>